<evidence type="ECO:0000313" key="3">
    <source>
        <dbReference type="EMBL" id="EAQ50429.1"/>
    </source>
</evidence>
<gene>
    <name evidence="3" type="ORF">MED217_05337</name>
</gene>
<reference evidence="3 4" key="1">
    <citation type="journal article" date="2007" name="Nature">
        <title>Light stimulates growth of proteorhodopsin-containing marine Flavobacteria.</title>
        <authorList>
            <person name="Gomez-Consarnau L."/>
            <person name="Gonzalez J.M."/>
            <person name="Coll-Llado M."/>
            <person name="Gourdon P."/>
            <person name="Pascher T."/>
            <person name="Neutze R."/>
            <person name="Pedros-Alio C."/>
            <person name="Pinhassi J."/>
        </authorList>
    </citation>
    <scope>NUCLEOTIDE SEQUENCE [LARGE SCALE GENOMIC DNA]</scope>
    <source>
        <strain evidence="3 4">MED217</strain>
    </source>
</reference>
<protein>
    <recommendedName>
        <fullName evidence="2">Aerotolerance regulator N-terminal domain-containing protein</fullName>
    </recommendedName>
</protein>
<dbReference type="PANTHER" id="PTHR37464">
    <property type="entry name" value="BLL2463 PROTEIN"/>
    <property type="match status" value="1"/>
</dbReference>
<dbReference type="OrthoDB" id="890881at2"/>
<feature type="transmembrane region" description="Helical" evidence="1">
    <location>
        <begin position="56"/>
        <end position="74"/>
    </location>
</feature>
<dbReference type="PANTHER" id="PTHR37464:SF1">
    <property type="entry name" value="BLL2463 PROTEIN"/>
    <property type="match status" value="1"/>
</dbReference>
<keyword evidence="1" id="KW-1133">Transmembrane helix</keyword>
<evidence type="ECO:0000313" key="4">
    <source>
        <dbReference type="Proteomes" id="UP000001601"/>
    </source>
</evidence>
<keyword evidence="4" id="KW-1185">Reference proteome</keyword>
<evidence type="ECO:0000259" key="2">
    <source>
        <dbReference type="Pfam" id="PF07584"/>
    </source>
</evidence>
<dbReference type="InterPro" id="IPR011933">
    <property type="entry name" value="Double_TM_dom"/>
</dbReference>
<dbReference type="eggNOG" id="ENOG502Z908">
    <property type="taxonomic scope" value="Bacteria"/>
</dbReference>
<feature type="domain" description="Aerotolerance regulator N-terminal" evidence="2">
    <location>
        <begin position="1"/>
        <end position="76"/>
    </location>
</feature>
<feature type="transmembrane region" description="Helical" evidence="1">
    <location>
        <begin position="6"/>
        <end position="24"/>
    </location>
</feature>
<dbReference type="NCBIfam" id="TIGR02226">
    <property type="entry name" value="two_anch"/>
    <property type="match status" value="1"/>
</dbReference>
<accession>A3XJ44</accession>
<keyword evidence="1" id="KW-0812">Transmembrane</keyword>
<name>A3XJ44_LEEBM</name>
<keyword evidence="1" id="KW-0472">Membrane</keyword>
<dbReference type="Pfam" id="PF07584">
    <property type="entry name" value="BatA"/>
    <property type="match status" value="1"/>
</dbReference>
<dbReference type="InterPro" id="IPR024163">
    <property type="entry name" value="Aerotolerance_reg_N"/>
</dbReference>
<comment type="caution">
    <text evidence="3">The sequence shown here is derived from an EMBL/GenBank/DDBJ whole genome shotgun (WGS) entry which is preliminary data.</text>
</comment>
<sequence>MFFANPMYLWALLGLAVPVAIHLWSKDEGRTIKVGSITNLRESENAQTRTLQLNEWLLLLLRLLVIALLVVILAEPFAKTKTKNQDLVYLVEPELLEIDTFKTSMDSLAEIKAVRLLQEDFPEYNPADSVKTAATNYWQLAQDFEKLKADSLVVYSQTLLSGFKGKRPEITENVNWVTIDSAQTTAGVVALTQLQDSIEVLEVKSTKEQLRFKKSFSEPAVVQNLDTDLEIQAVDTLQVYAFAEDNLQTDLKFLKTGFEALSAYLKRPIAITDIIPNETPQEGILIWLSPSDPPEFSGMLLDYQPNAFASDLIVKNSTHFSMTQNLTRKNVVEQHLAEQLLPLLNLYPELDEAVHKYDRRVLADAFATPLHTAEEQELNQASNIPLTHWFWLALLITLIVERVLSRIRKQ</sequence>
<proteinExistence type="predicted"/>
<evidence type="ECO:0000256" key="1">
    <source>
        <dbReference type="SAM" id="Phobius"/>
    </source>
</evidence>
<organism evidence="3 4">
    <name type="scientific">Leeuwenhoekiella blandensis (strain CECT 7118 / CCUG 51940 / KCTC 22103 / MED217)</name>
    <name type="common">Flavobacterium sp. (strain MED217)</name>
    <dbReference type="NCBI Taxonomy" id="398720"/>
    <lineage>
        <taxon>Bacteria</taxon>
        <taxon>Pseudomonadati</taxon>
        <taxon>Bacteroidota</taxon>
        <taxon>Flavobacteriia</taxon>
        <taxon>Flavobacteriales</taxon>
        <taxon>Flavobacteriaceae</taxon>
        <taxon>Leeuwenhoekiella</taxon>
    </lineage>
</organism>
<dbReference type="EMBL" id="AANC01000002">
    <property type="protein sequence ID" value="EAQ50429.1"/>
    <property type="molecule type" value="Genomic_DNA"/>
</dbReference>
<dbReference type="HOGENOM" id="CLU_640512_0_0_10"/>
<dbReference type="STRING" id="398720.MED217_05337"/>
<dbReference type="AlphaFoldDB" id="A3XJ44"/>
<dbReference type="Proteomes" id="UP000001601">
    <property type="component" value="Unassembled WGS sequence"/>
</dbReference>
<dbReference type="RefSeq" id="WP_009779453.1">
    <property type="nucleotide sequence ID" value="NZ_CH672395.1"/>
</dbReference>